<sequence length="107" mass="11777">MCECGWVEDGQVATRYTESHSPLLAWLPPTPLHEMKFRTQCLLGQGSELSLDLSLAWTECPCPGRTKDTLDPQEPNQTVFLIGIFGGVGQVHDCTSAHLFCSDSQNP</sequence>
<gene>
    <name evidence="1" type="ORF">EGYM00392_LOCUS36156</name>
</gene>
<accession>A0A7S1IWV7</accession>
<reference evidence="1" key="1">
    <citation type="submission" date="2021-01" db="EMBL/GenBank/DDBJ databases">
        <authorList>
            <person name="Corre E."/>
            <person name="Pelletier E."/>
            <person name="Niang G."/>
            <person name="Scheremetjew M."/>
            <person name="Finn R."/>
            <person name="Kale V."/>
            <person name="Holt S."/>
            <person name="Cochrane G."/>
            <person name="Meng A."/>
            <person name="Brown T."/>
            <person name="Cohen L."/>
        </authorList>
    </citation>
    <scope>NUCLEOTIDE SEQUENCE</scope>
    <source>
        <strain evidence="1">NIES-381</strain>
    </source>
</reference>
<name>A0A7S1IWV7_9EUGL</name>
<protein>
    <submittedName>
        <fullName evidence="1">Uncharacterized protein</fullName>
    </submittedName>
</protein>
<dbReference type="EMBL" id="HBGA01097039">
    <property type="protein sequence ID" value="CAD9025030.1"/>
    <property type="molecule type" value="Transcribed_RNA"/>
</dbReference>
<evidence type="ECO:0000313" key="1">
    <source>
        <dbReference type="EMBL" id="CAD9025030.1"/>
    </source>
</evidence>
<dbReference type="AlphaFoldDB" id="A0A7S1IWV7"/>
<proteinExistence type="predicted"/>
<organism evidence="1">
    <name type="scientific">Eutreptiella gymnastica</name>
    <dbReference type="NCBI Taxonomy" id="73025"/>
    <lineage>
        <taxon>Eukaryota</taxon>
        <taxon>Discoba</taxon>
        <taxon>Euglenozoa</taxon>
        <taxon>Euglenida</taxon>
        <taxon>Spirocuta</taxon>
        <taxon>Euglenophyceae</taxon>
        <taxon>Eutreptiales</taxon>
        <taxon>Eutreptiaceae</taxon>
        <taxon>Eutreptiella</taxon>
    </lineage>
</organism>